<name>A0ABR1L7H8_9PEZI</name>
<gene>
    <name evidence="3" type="ORF">IWX46DRAFT_615375</name>
</gene>
<proteinExistence type="predicted"/>
<comment type="caution">
    <text evidence="3">The sequence shown here is derived from an EMBL/GenBank/DDBJ whole genome shotgun (WGS) entry which is preliminary data.</text>
</comment>
<protein>
    <recommendedName>
        <fullName evidence="5">Mitochondrial outer membrane protein OM14 C-terminal domain-containing protein</fullName>
    </recommendedName>
</protein>
<sequence>MSYADVAASGPKQSPQDRKRRRAPPVPSVHNTDDSTHSLVDVDTPHVASVPSDFESQPVKTETQLERLEREAVIREEAKAKEEKAKAKAKKGGRRLRENADNPVVIGNAVTIGVVGAALGFGAYKKYNAGELSWKLAGAWAGAVGLFGVAEYYLSKYVSFVFLTDLANSPGSSSRNTPRRTRRDWHSHVEASGVFSFLDSHLCGWERLLLALFRLRRTCTTTF</sequence>
<evidence type="ECO:0000256" key="1">
    <source>
        <dbReference type="SAM" id="MobiDB-lite"/>
    </source>
</evidence>
<keyword evidence="2" id="KW-0472">Membrane</keyword>
<accession>A0ABR1L7H8</accession>
<reference evidence="3 4" key="1">
    <citation type="submission" date="2024-04" db="EMBL/GenBank/DDBJ databases">
        <title>Phyllosticta paracitricarpa is synonymous to the EU quarantine fungus P. citricarpa based on phylogenomic analyses.</title>
        <authorList>
            <consortium name="Lawrence Berkeley National Laboratory"/>
            <person name="Van Ingen-Buijs V.A."/>
            <person name="Van Westerhoven A.C."/>
            <person name="Haridas S."/>
            <person name="Skiadas P."/>
            <person name="Martin F."/>
            <person name="Groenewald J.Z."/>
            <person name="Crous P.W."/>
            <person name="Seidl M.F."/>
        </authorList>
    </citation>
    <scope>NUCLEOTIDE SEQUENCE [LARGE SCALE GENOMIC DNA]</scope>
    <source>
        <strain evidence="3 4">CBS 122670</strain>
    </source>
</reference>
<evidence type="ECO:0000313" key="3">
    <source>
        <dbReference type="EMBL" id="KAK7531192.1"/>
    </source>
</evidence>
<evidence type="ECO:0000313" key="4">
    <source>
        <dbReference type="Proteomes" id="UP001365128"/>
    </source>
</evidence>
<dbReference type="Proteomes" id="UP001365128">
    <property type="component" value="Unassembled WGS sequence"/>
</dbReference>
<keyword evidence="4" id="KW-1185">Reference proteome</keyword>
<dbReference type="InterPro" id="IPR039454">
    <property type="entry name" value="OM14"/>
</dbReference>
<organism evidence="3 4">
    <name type="scientific">Phyllosticta citricarpa</name>
    <dbReference type="NCBI Taxonomy" id="55181"/>
    <lineage>
        <taxon>Eukaryota</taxon>
        <taxon>Fungi</taxon>
        <taxon>Dikarya</taxon>
        <taxon>Ascomycota</taxon>
        <taxon>Pezizomycotina</taxon>
        <taxon>Dothideomycetes</taxon>
        <taxon>Dothideomycetes incertae sedis</taxon>
        <taxon>Botryosphaeriales</taxon>
        <taxon>Phyllostictaceae</taxon>
        <taxon>Phyllosticta</taxon>
    </lineage>
</organism>
<dbReference type="PANTHER" id="PTHR38402">
    <property type="entry name" value="MITOCHONDRIAL OUTER MEMBRANE PROTEIN OM14"/>
    <property type="match status" value="1"/>
</dbReference>
<feature type="transmembrane region" description="Helical" evidence="2">
    <location>
        <begin position="104"/>
        <end position="124"/>
    </location>
</feature>
<feature type="region of interest" description="Disordered" evidence="1">
    <location>
        <begin position="45"/>
        <end position="64"/>
    </location>
</feature>
<keyword evidence="2" id="KW-0812">Transmembrane</keyword>
<feature type="region of interest" description="Disordered" evidence="1">
    <location>
        <begin position="1"/>
        <end position="40"/>
    </location>
</feature>
<keyword evidence="2" id="KW-1133">Transmembrane helix</keyword>
<dbReference type="EMBL" id="JBBPDW010000056">
    <property type="protein sequence ID" value="KAK7531192.1"/>
    <property type="molecule type" value="Genomic_DNA"/>
</dbReference>
<dbReference type="PANTHER" id="PTHR38402:SF1">
    <property type="entry name" value="MITOCHONDRIAL OUTER MEMBRANE PROTEIN OM14"/>
    <property type="match status" value="1"/>
</dbReference>
<evidence type="ECO:0008006" key="5">
    <source>
        <dbReference type="Google" id="ProtNLM"/>
    </source>
</evidence>
<evidence type="ECO:0000256" key="2">
    <source>
        <dbReference type="SAM" id="Phobius"/>
    </source>
</evidence>
<feature type="transmembrane region" description="Helical" evidence="2">
    <location>
        <begin position="136"/>
        <end position="154"/>
    </location>
</feature>